<evidence type="ECO:0000313" key="2">
    <source>
        <dbReference type="EnsemblPlants" id="AET2Gv20525000.2"/>
    </source>
</evidence>
<reference evidence="2" key="4">
    <citation type="submission" date="2019-03" db="UniProtKB">
        <authorList>
            <consortium name="EnsemblPlants"/>
        </authorList>
    </citation>
    <scope>IDENTIFICATION</scope>
</reference>
<evidence type="ECO:0000259" key="1">
    <source>
        <dbReference type="Pfam" id="PF05699"/>
    </source>
</evidence>
<dbReference type="Pfam" id="PF05699">
    <property type="entry name" value="Dimer_Tnp_hAT"/>
    <property type="match status" value="1"/>
</dbReference>
<dbReference type="SUPFAM" id="SSF53098">
    <property type="entry name" value="Ribonuclease H-like"/>
    <property type="match status" value="1"/>
</dbReference>
<dbReference type="InterPro" id="IPR055298">
    <property type="entry name" value="AtLOH3-like"/>
</dbReference>
<dbReference type="GO" id="GO:0046983">
    <property type="term" value="F:protein dimerization activity"/>
    <property type="evidence" value="ECO:0007669"/>
    <property type="project" value="InterPro"/>
</dbReference>
<protein>
    <recommendedName>
        <fullName evidence="1">HAT C-terminal dimerisation domain-containing protein</fullName>
    </recommendedName>
</protein>
<reference evidence="2" key="5">
    <citation type="journal article" date="2021" name="G3 (Bethesda)">
        <title>Aegilops tauschii genome assembly Aet v5.0 features greater sequence contiguity and improved annotation.</title>
        <authorList>
            <person name="Wang L."/>
            <person name="Zhu T."/>
            <person name="Rodriguez J.C."/>
            <person name="Deal K.R."/>
            <person name="Dubcovsky J."/>
            <person name="McGuire P.E."/>
            <person name="Lux T."/>
            <person name="Spannagl M."/>
            <person name="Mayer K.F.X."/>
            <person name="Baldrich P."/>
            <person name="Meyers B.C."/>
            <person name="Huo N."/>
            <person name="Gu Y.Q."/>
            <person name="Zhou H."/>
            <person name="Devos K.M."/>
            <person name="Bennetzen J.L."/>
            <person name="Unver T."/>
            <person name="Budak H."/>
            <person name="Gulick P.J."/>
            <person name="Galiba G."/>
            <person name="Kalapos B."/>
            <person name="Nelson D.R."/>
            <person name="Li P."/>
            <person name="You F.M."/>
            <person name="Luo M.C."/>
            <person name="Dvorak J."/>
        </authorList>
    </citation>
    <scope>NUCLEOTIDE SEQUENCE [LARGE SCALE GENOMIC DNA]</scope>
    <source>
        <strain evidence="2">cv. AL8/78</strain>
    </source>
</reference>
<reference evidence="3" key="2">
    <citation type="journal article" date="2017" name="Nat. Plants">
        <title>The Aegilops tauschii genome reveals multiple impacts of transposons.</title>
        <authorList>
            <person name="Zhao G."/>
            <person name="Zou C."/>
            <person name="Li K."/>
            <person name="Wang K."/>
            <person name="Li T."/>
            <person name="Gao L."/>
            <person name="Zhang X."/>
            <person name="Wang H."/>
            <person name="Yang Z."/>
            <person name="Liu X."/>
            <person name="Jiang W."/>
            <person name="Mao L."/>
            <person name="Kong X."/>
            <person name="Jiao Y."/>
            <person name="Jia J."/>
        </authorList>
    </citation>
    <scope>NUCLEOTIDE SEQUENCE [LARGE SCALE GENOMIC DNA]</scope>
    <source>
        <strain evidence="3">cv. AL8/78</strain>
    </source>
</reference>
<reference evidence="2" key="3">
    <citation type="journal article" date="2017" name="Nature">
        <title>Genome sequence of the progenitor of the wheat D genome Aegilops tauschii.</title>
        <authorList>
            <person name="Luo M.C."/>
            <person name="Gu Y.Q."/>
            <person name="Puiu D."/>
            <person name="Wang H."/>
            <person name="Twardziok S.O."/>
            <person name="Deal K.R."/>
            <person name="Huo N."/>
            <person name="Zhu T."/>
            <person name="Wang L."/>
            <person name="Wang Y."/>
            <person name="McGuire P.E."/>
            <person name="Liu S."/>
            <person name="Long H."/>
            <person name="Ramasamy R.K."/>
            <person name="Rodriguez J.C."/>
            <person name="Van S.L."/>
            <person name="Yuan L."/>
            <person name="Wang Z."/>
            <person name="Xia Z."/>
            <person name="Xiao L."/>
            <person name="Anderson O.D."/>
            <person name="Ouyang S."/>
            <person name="Liang Y."/>
            <person name="Zimin A.V."/>
            <person name="Pertea G."/>
            <person name="Qi P."/>
            <person name="Bennetzen J.L."/>
            <person name="Dai X."/>
            <person name="Dawson M.W."/>
            <person name="Muller H.G."/>
            <person name="Kugler K."/>
            <person name="Rivarola-Duarte L."/>
            <person name="Spannagl M."/>
            <person name="Mayer K.F.X."/>
            <person name="Lu F.H."/>
            <person name="Bevan M.W."/>
            <person name="Leroy P."/>
            <person name="Li P."/>
            <person name="You F.M."/>
            <person name="Sun Q."/>
            <person name="Liu Z."/>
            <person name="Lyons E."/>
            <person name="Wicker T."/>
            <person name="Salzberg S.L."/>
            <person name="Devos K.M."/>
            <person name="Dvorak J."/>
        </authorList>
    </citation>
    <scope>NUCLEOTIDE SEQUENCE [LARGE SCALE GENOMIC DNA]</scope>
    <source>
        <strain evidence="2">cv. AL8/78</strain>
    </source>
</reference>
<evidence type="ECO:0000313" key="3">
    <source>
        <dbReference type="Proteomes" id="UP000015105"/>
    </source>
</evidence>
<dbReference type="PANTHER" id="PTHR11697">
    <property type="entry name" value="GENERAL TRANSCRIPTION FACTOR 2-RELATED ZINC FINGER PROTEIN"/>
    <property type="match status" value="1"/>
</dbReference>
<reference evidence="3" key="1">
    <citation type="journal article" date="2014" name="Science">
        <title>Ancient hybridizations among the ancestral genomes of bread wheat.</title>
        <authorList>
            <consortium name="International Wheat Genome Sequencing Consortium,"/>
            <person name="Marcussen T."/>
            <person name="Sandve S.R."/>
            <person name="Heier L."/>
            <person name="Spannagl M."/>
            <person name="Pfeifer M."/>
            <person name="Jakobsen K.S."/>
            <person name="Wulff B.B."/>
            <person name="Steuernagel B."/>
            <person name="Mayer K.F."/>
            <person name="Olsen O.A."/>
        </authorList>
    </citation>
    <scope>NUCLEOTIDE SEQUENCE [LARGE SCALE GENOMIC DNA]</scope>
    <source>
        <strain evidence="3">cv. AL8/78</strain>
    </source>
</reference>
<sequence length="197" mass="22571">SRGRGGQMIIVEFNNRFAEKSTQLLRCIACLEPRNSFSNFDINKLVELAQIYGADFSEYECGVLRDQLETFVTEARADTEFLSCIDLGQLAIKMVQTDRHTHFPLVYRLIELALILPVATATVERAFSAMSIVKTDLRNKMNDEWMNHRLVCYIERDVFASIDDIKIIQCYQKMRKRKGLLPRGLRVNDSDPSTIAG</sequence>
<organism evidence="2 3">
    <name type="scientific">Aegilops tauschii subsp. strangulata</name>
    <name type="common">Goatgrass</name>
    <dbReference type="NCBI Taxonomy" id="200361"/>
    <lineage>
        <taxon>Eukaryota</taxon>
        <taxon>Viridiplantae</taxon>
        <taxon>Streptophyta</taxon>
        <taxon>Embryophyta</taxon>
        <taxon>Tracheophyta</taxon>
        <taxon>Spermatophyta</taxon>
        <taxon>Magnoliopsida</taxon>
        <taxon>Liliopsida</taxon>
        <taxon>Poales</taxon>
        <taxon>Poaceae</taxon>
        <taxon>BOP clade</taxon>
        <taxon>Pooideae</taxon>
        <taxon>Triticodae</taxon>
        <taxon>Triticeae</taxon>
        <taxon>Triticinae</taxon>
        <taxon>Aegilops</taxon>
    </lineage>
</organism>
<dbReference type="InterPro" id="IPR008906">
    <property type="entry name" value="HATC_C_dom"/>
</dbReference>
<dbReference type="AlphaFoldDB" id="A0A453BIU7"/>
<dbReference type="PANTHER" id="PTHR11697:SF230">
    <property type="entry name" value="ZINC FINGER, MYM DOMAIN CONTAINING 1"/>
    <property type="match status" value="1"/>
</dbReference>
<dbReference type="InterPro" id="IPR012337">
    <property type="entry name" value="RNaseH-like_sf"/>
</dbReference>
<dbReference type="Gramene" id="AET2Gv20525000.2">
    <property type="protein sequence ID" value="AET2Gv20525000.2"/>
    <property type="gene ID" value="AET2Gv20525000"/>
</dbReference>
<dbReference type="Proteomes" id="UP000015105">
    <property type="component" value="Chromosome 2D"/>
</dbReference>
<accession>A0A453BIU7</accession>
<feature type="domain" description="HAT C-terminal dimerisation" evidence="1">
    <location>
        <begin position="98"/>
        <end position="145"/>
    </location>
</feature>
<keyword evidence="3" id="KW-1185">Reference proteome</keyword>
<name>A0A453BIU7_AEGTS</name>
<proteinExistence type="predicted"/>
<dbReference type="EnsemblPlants" id="AET2Gv20525000.2">
    <property type="protein sequence ID" value="AET2Gv20525000.2"/>
    <property type="gene ID" value="AET2Gv20525000"/>
</dbReference>